<dbReference type="Proteomes" id="UP000824241">
    <property type="component" value="Unassembled WGS sequence"/>
</dbReference>
<dbReference type="EMBL" id="DVHA01000198">
    <property type="protein sequence ID" value="HIR61152.1"/>
    <property type="molecule type" value="Genomic_DNA"/>
</dbReference>
<proteinExistence type="predicted"/>
<evidence type="ECO:0000313" key="2">
    <source>
        <dbReference type="Proteomes" id="UP000824241"/>
    </source>
</evidence>
<gene>
    <name evidence="1" type="ORF">IAB37_06225</name>
</gene>
<sequence length="47" mass="5567">MSRGTRIIYIYECYTFSLYDDSPDNIATLGYYAVDPFGYVYEQDYLT</sequence>
<organism evidence="1 2">
    <name type="scientific">Candidatus Faecivivens stercoravium</name>
    <dbReference type="NCBI Taxonomy" id="2840803"/>
    <lineage>
        <taxon>Bacteria</taxon>
        <taxon>Bacillati</taxon>
        <taxon>Bacillota</taxon>
        <taxon>Clostridia</taxon>
        <taxon>Eubacteriales</taxon>
        <taxon>Oscillospiraceae</taxon>
        <taxon>Oscillospiraceae incertae sedis</taxon>
        <taxon>Candidatus Faecivivens</taxon>
    </lineage>
</organism>
<dbReference type="AlphaFoldDB" id="A0A9D1DY70"/>
<name>A0A9D1DY70_9FIRM</name>
<feature type="non-terminal residue" evidence="1">
    <location>
        <position position="47"/>
    </location>
</feature>
<protein>
    <submittedName>
        <fullName evidence="1">Uncharacterized protein</fullName>
    </submittedName>
</protein>
<evidence type="ECO:0000313" key="1">
    <source>
        <dbReference type="EMBL" id="HIR61152.1"/>
    </source>
</evidence>
<reference evidence="1" key="2">
    <citation type="journal article" date="2021" name="PeerJ">
        <title>Extensive microbial diversity within the chicken gut microbiome revealed by metagenomics and culture.</title>
        <authorList>
            <person name="Gilroy R."/>
            <person name="Ravi A."/>
            <person name="Getino M."/>
            <person name="Pursley I."/>
            <person name="Horton D.L."/>
            <person name="Alikhan N.F."/>
            <person name="Baker D."/>
            <person name="Gharbi K."/>
            <person name="Hall N."/>
            <person name="Watson M."/>
            <person name="Adriaenssens E.M."/>
            <person name="Foster-Nyarko E."/>
            <person name="Jarju S."/>
            <person name="Secka A."/>
            <person name="Antonio M."/>
            <person name="Oren A."/>
            <person name="Chaudhuri R.R."/>
            <person name="La Ragione R."/>
            <person name="Hildebrand F."/>
            <person name="Pallen M.J."/>
        </authorList>
    </citation>
    <scope>NUCLEOTIDE SEQUENCE</scope>
    <source>
        <strain evidence="1">CHK189-12415</strain>
    </source>
</reference>
<comment type="caution">
    <text evidence="1">The sequence shown here is derived from an EMBL/GenBank/DDBJ whole genome shotgun (WGS) entry which is preliminary data.</text>
</comment>
<reference evidence="1" key="1">
    <citation type="submission" date="2020-10" db="EMBL/GenBank/DDBJ databases">
        <authorList>
            <person name="Gilroy R."/>
        </authorList>
    </citation>
    <scope>NUCLEOTIDE SEQUENCE</scope>
    <source>
        <strain evidence="1">CHK189-12415</strain>
    </source>
</reference>
<accession>A0A9D1DY70</accession>